<reference evidence="3 4" key="1">
    <citation type="submission" date="2014-09" db="EMBL/GenBank/DDBJ databases">
        <title>Draft Genome Sequence of Draconibacterium sp. JN14CK-3.</title>
        <authorList>
            <person name="Dong C."/>
            <person name="Lai Q."/>
            <person name="Shao Z."/>
        </authorList>
    </citation>
    <scope>NUCLEOTIDE SEQUENCE [LARGE SCALE GENOMIC DNA]</scope>
    <source>
        <strain evidence="3 4">JN14CK-3</strain>
    </source>
</reference>
<name>A0A0D8JFA0_9BACT</name>
<dbReference type="InterPro" id="IPR049280">
    <property type="entry name" value="DUF6852"/>
</dbReference>
<evidence type="ECO:0000313" key="3">
    <source>
        <dbReference type="EMBL" id="KJF45399.1"/>
    </source>
</evidence>
<dbReference type="InterPro" id="IPR049281">
    <property type="entry name" value="BVU_3817-like_C_sf"/>
</dbReference>
<evidence type="ECO:0000259" key="2">
    <source>
        <dbReference type="Pfam" id="PF21186"/>
    </source>
</evidence>
<gene>
    <name evidence="3" type="ORF">LH29_08535</name>
</gene>
<feature type="domain" description="DUF5606" evidence="1">
    <location>
        <begin position="2"/>
        <end position="47"/>
    </location>
</feature>
<feature type="domain" description="DUF6852" evidence="2">
    <location>
        <begin position="50"/>
        <end position="118"/>
    </location>
</feature>
<dbReference type="InterPro" id="IPR049282">
    <property type="entry name" value="BVU_3817_N_sf"/>
</dbReference>
<organism evidence="3 4">
    <name type="scientific">Draconibacterium sediminis</name>
    <dbReference type="NCBI Taxonomy" id="1544798"/>
    <lineage>
        <taxon>Bacteria</taxon>
        <taxon>Pseudomonadati</taxon>
        <taxon>Bacteroidota</taxon>
        <taxon>Bacteroidia</taxon>
        <taxon>Marinilabiliales</taxon>
        <taxon>Prolixibacteraceae</taxon>
        <taxon>Draconibacterium</taxon>
    </lineage>
</organism>
<keyword evidence="4" id="KW-1185">Reference proteome</keyword>
<dbReference type="OrthoDB" id="675198at2"/>
<dbReference type="PATRIC" id="fig|1544798.3.peg.1716"/>
<proteinExistence type="predicted"/>
<evidence type="ECO:0000259" key="1">
    <source>
        <dbReference type="Pfam" id="PF18347"/>
    </source>
</evidence>
<dbReference type="Gene3D" id="2.30.30.730">
    <property type="match status" value="1"/>
</dbReference>
<dbReference type="Pfam" id="PF18347">
    <property type="entry name" value="DUF5606"/>
    <property type="match status" value="1"/>
</dbReference>
<dbReference type="AlphaFoldDB" id="A0A0D8JFA0"/>
<dbReference type="Proteomes" id="UP000032544">
    <property type="component" value="Unassembled WGS sequence"/>
</dbReference>
<accession>A0A0D8JFA0</accession>
<protein>
    <submittedName>
        <fullName evidence="3">Uncharacterized protein</fullName>
    </submittedName>
</protein>
<dbReference type="InterPro" id="IPR041218">
    <property type="entry name" value="DUF5606"/>
</dbReference>
<dbReference type="EMBL" id="JRHC01000001">
    <property type="protein sequence ID" value="KJF45399.1"/>
    <property type="molecule type" value="Genomic_DNA"/>
</dbReference>
<dbReference type="Gene3D" id="1.10.10.1650">
    <property type="match status" value="1"/>
</dbReference>
<dbReference type="STRING" id="1544798.LH29_08535"/>
<evidence type="ECO:0000313" key="4">
    <source>
        <dbReference type="Proteomes" id="UP000032544"/>
    </source>
</evidence>
<dbReference type="Pfam" id="PF21186">
    <property type="entry name" value="DUF6852"/>
    <property type="match status" value="1"/>
</dbReference>
<comment type="caution">
    <text evidence="3">The sequence shown here is derived from an EMBL/GenBank/DDBJ whole genome shotgun (WGS) entry which is preliminary data.</text>
</comment>
<sequence>MLKGILAISGHSGLFKMVAESKNSIIVESLDTQKRMPVYSTAKVSALEDIAIYTHESDVPLKDVFKAISDAEDGGAAISHKSSGNELKTYFEKVLPDYDQDRVYVSDIKKVLQWYNALQEKDMLDFSEPEEDETTEEKAD</sequence>
<dbReference type="RefSeq" id="WP_045027581.1">
    <property type="nucleotide sequence ID" value="NZ_JRHC01000001.1"/>
</dbReference>